<feature type="transmembrane region" description="Helical" evidence="6">
    <location>
        <begin position="143"/>
        <end position="168"/>
    </location>
</feature>
<keyword evidence="3 6" id="KW-1133">Transmembrane helix</keyword>
<comment type="caution">
    <text evidence="8">The sequence shown here is derived from an EMBL/GenBank/DDBJ whole genome shotgun (WGS) entry which is preliminary data.</text>
</comment>
<sequence length="254" mass="28034">MDVVRASSTWLEDAALIGCASYLASLRLSPLVSPHLSRTYCDLPSQKQLQWDSRFPSTLHAAIITGSTCYLFFFSDIFSDLKYGGLDMGAHHVAALASVALAGLSSQGHNYTLALLATECTTPFVNARWFLDAAGLREARVYVINGVALLCAWFVGRILLFLAFFQHVYRHAYQIPLVTWPARVLLLGVPALLFTLNILWFKKILRGAAKILIEPRSPAPLLKSPRTPARLVPSPPITLVPNSVKAFQIDRKIS</sequence>
<evidence type="ECO:0000313" key="9">
    <source>
        <dbReference type="Proteomes" id="UP001255856"/>
    </source>
</evidence>
<dbReference type="PANTHER" id="PTHR13439:SF0">
    <property type="entry name" value="TOPOISOMERASE I DAMAGE AFFECTED PROTEIN 4"/>
    <property type="match status" value="1"/>
</dbReference>
<dbReference type="Pfam" id="PF03798">
    <property type="entry name" value="TRAM_LAG1_CLN8"/>
    <property type="match status" value="1"/>
</dbReference>
<dbReference type="Proteomes" id="UP001255856">
    <property type="component" value="Unassembled WGS sequence"/>
</dbReference>
<evidence type="ECO:0000256" key="6">
    <source>
        <dbReference type="SAM" id="Phobius"/>
    </source>
</evidence>
<feature type="transmembrane region" description="Helical" evidence="6">
    <location>
        <begin position="180"/>
        <end position="201"/>
    </location>
</feature>
<organism evidence="8 9">
    <name type="scientific">Prototheca wickerhamii</name>
    <dbReference type="NCBI Taxonomy" id="3111"/>
    <lineage>
        <taxon>Eukaryota</taxon>
        <taxon>Viridiplantae</taxon>
        <taxon>Chlorophyta</taxon>
        <taxon>core chlorophytes</taxon>
        <taxon>Trebouxiophyceae</taxon>
        <taxon>Chlorellales</taxon>
        <taxon>Chlorellaceae</taxon>
        <taxon>Prototheca</taxon>
    </lineage>
</organism>
<dbReference type="AlphaFoldDB" id="A0AAD9IEB7"/>
<protein>
    <recommendedName>
        <fullName evidence="7">TLC domain-containing protein</fullName>
    </recommendedName>
</protein>
<evidence type="ECO:0000256" key="3">
    <source>
        <dbReference type="ARBA" id="ARBA00022989"/>
    </source>
</evidence>
<evidence type="ECO:0000256" key="4">
    <source>
        <dbReference type="ARBA" id="ARBA00023136"/>
    </source>
</evidence>
<feature type="domain" description="TLC" evidence="7">
    <location>
        <begin position="1"/>
        <end position="213"/>
    </location>
</feature>
<evidence type="ECO:0000313" key="8">
    <source>
        <dbReference type="EMBL" id="KAK2076716.1"/>
    </source>
</evidence>
<evidence type="ECO:0000256" key="1">
    <source>
        <dbReference type="ARBA" id="ARBA00004141"/>
    </source>
</evidence>
<keyword evidence="4 5" id="KW-0472">Membrane</keyword>
<dbReference type="GO" id="GO:0055088">
    <property type="term" value="P:lipid homeostasis"/>
    <property type="evidence" value="ECO:0007669"/>
    <property type="project" value="TreeGrafter"/>
</dbReference>
<evidence type="ECO:0000256" key="5">
    <source>
        <dbReference type="PROSITE-ProRule" id="PRU00205"/>
    </source>
</evidence>
<evidence type="ECO:0000259" key="7">
    <source>
        <dbReference type="PROSITE" id="PS50922"/>
    </source>
</evidence>
<keyword evidence="9" id="KW-1185">Reference proteome</keyword>
<dbReference type="GO" id="GO:0005783">
    <property type="term" value="C:endoplasmic reticulum"/>
    <property type="evidence" value="ECO:0007669"/>
    <property type="project" value="TreeGrafter"/>
</dbReference>
<proteinExistence type="predicted"/>
<dbReference type="GO" id="GO:0016020">
    <property type="term" value="C:membrane"/>
    <property type="evidence" value="ECO:0007669"/>
    <property type="project" value="UniProtKB-SubCell"/>
</dbReference>
<dbReference type="PANTHER" id="PTHR13439">
    <property type="entry name" value="CT120 PROTEIN"/>
    <property type="match status" value="1"/>
</dbReference>
<dbReference type="EMBL" id="JASFZW010000009">
    <property type="protein sequence ID" value="KAK2076716.1"/>
    <property type="molecule type" value="Genomic_DNA"/>
</dbReference>
<dbReference type="PROSITE" id="PS50922">
    <property type="entry name" value="TLC"/>
    <property type="match status" value="1"/>
</dbReference>
<comment type="subcellular location">
    <subcellularLocation>
        <location evidence="1">Membrane</location>
        <topology evidence="1">Multi-pass membrane protein</topology>
    </subcellularLocation>
</comment>
<reference evidence="8" key="1">
    <citation type="submission" date="2021-01" db="EMBL/GenBank/DDBJ databases">
        <authorList>
            <person name="Eckstrom K.M.E."/>
        </authorList>
    </citation>
    <scope>NUCLEOTIDE SEQUENCE</scope>
    <source>
        <strain evidence="8">UVCC 0001</strain>
    </source>
</reference>
<gene>
    <name evidence="8" type="ORF">QBZ16_005476</name>
</gene>
<dbReference type="SMART" id="SM00724">
    <property type="entry name" value="TLC"/>
    <property type="match status" value="1"/>
</dbReference>
<evidence type="ECO:0000256" key="2">
    <source>
        <dbReference type="ARBA" id="ARBA00022692"/>
    </source>
</evidence>
<name>A0AAD9IEB7_PROWI</name>
<accession>A0AAD9IEB7</accession>
<dbReference type="InterPro" id="IPR050846">
    <property type="entry name" value="TLCD"/>
</dbReference>
<keyword evidence="2 5" id="KW-0812">Transmembrane</keyword>
<dbReference type="InterPro" id="IPR006634">
    <property type="entry name" value="TLC-dom"/>
</dbReference>